<dbReference type="InterPro" id="IPR035979">
    <property type="entry name" value="RBD_domain_sf"/>
</dbReference>
<feature type="compositionally biased region" description="Low complexity" evidence="6">
    <location>
        <begin position="600"/>
        <end position="612"/>
    </location>
</feature>
<feature type="region of interest" description="Disordered" evidence="6">
    <location>
        <begin position="571"/>
        <end position="631"/>
    </location>
</feature>
<evidence type="ECO:0000313" key="9">
    <source>
        <dbReference type="Proteomes" id="UP000188354"/>
    </source>
</evidence>
<evidence type="ECO:0000256" key="4">
    <source>
        <dbReference type="ARBA" id="ARBA00058438"/>
    </source>
</evidence>
<organism evidence="8 9">
    <name type="scientific">Lupinus angustifolius</name>
    <name type="common">Narrow-leaved blue lupine</name>
    <dbReference type="NCBI Taxonomy" id="3871"/>
    <lineage>
        <taxon>Eukaryota</taxon>
        <taxon>Viridiplantae</taxon>
        <taxon>Streptophyta</taxon>
        <taxon>Embryophyta</taxon>
        <taxon>Tracheophyta</taxon>
        <taxon>Spermatophyta</taxon>
        <taxon>Magnoliopsida</taxon>
        <taxon>eudicotyledons</taxon>
        <taxon>Gunneridae</taxon>
        <taxon>Pentapetalae</taxon>
        <taxon>rosids</taxon>
        <taxon>fabids</taxon>
        <taxon>Fabales</taxon>
        <taxon>Fabaceae</taxon>
        <taxon>Papilionoideae</taxon>
        <taxon>50 kb inversion clade</taxon>
        <taxon>genistoids sensu lato</taxon>
        <taxon>core genistoids</taxon>
        <taxon>Genisteae</taxon>
        <taxon>Lupinus</taxon>
    </lineage>
</organism>
<dbReference type="Gene3D" id="3.30.70.330">
    <property type="match status" value="2"/>
</dbReference>
<feature type="domain" description="RRM" evidence="7">
    <location>
        <begin position="119"/>
        <end position="192"/>
    </location>
</feature>
<evidence type="ECO:0000259" key="7">
    <source>
        <dbReference type="PROSITE" id="PS50102"/>
    </source>
</evidence>
<evidence type="ECO:0000256" key="5">
    <source>
        <dbReference type="PROSITE-ProRule" id="PRU00176"/>
    </source>
</evidence>
<dbReference type="PANTHER" id="PTHR23189">
    <property type="entry name" value="RNA RECOGNITION MOTIF-CONTAINING"/>
    <property type="match status" value="1"/>
</dbReference>
<evidence type="ECO:0000256" key="2">
    <source>
        <dbReference type="ARBA" id="ARBA00022884"/>
    </source>
</evidence>
<evidence type="ECO:0000256" key="3">
    <source>
        <dbReference type="ARBA" id="ARBA00023254"/>
    </source>
</evidence>
<dbReference type="SMART" id="SM00360">
    <property type="entry name" value="RRM"/>
    <property type="match status" value="2"/>
</dbReference>
<dbReference type="CDD" id="cd12524">
    <property type="entry name" value="RRM1_MEI2_like"/>
    <property type="match status" value="1"/>
</dbReference>
<dbReference type="OMA" id="THARTND"/>
<dbReference type="Pfam" id="PF04059">
    <property type="entry name" value="RRM_2"/>
    <property type="match status" value="1"/>
</dbReference>
<dbReference type="Proteomes" id="UP000188354">
    <property type="component" value="Chromosome LG01"/>
</dbReference>
<dbReference type="InterPro" id="IPR000504">
    <property type="entry name" value="RRM_dom"/>
</dbReference>
<protein>
    <recommendedName>
        <fullName evidence="7">RRM domain-containing protein</fullName>
    </recommendedName>
</protein>
<dbReference type="Gramene" id="OIW18267">
    <property type="protein sequence ID" value="OIW18267"/>
    <property type="gene ID" value="TanjilG_20322"/>
</dbReference>
<dbReference type="EMBL" id="CM007361">
    <property type="protein sequence ID" value="OIW18267.1"/>
    <property type="molecule type" value="Genomic_DNA"/>
</dbReference>
<keyword evidence="9" id="KW-1185">Reference proteome</keyword>
<dbReference type="GO" id="GO:0045836">
    <property type="term" value="P:positive regulation of meiotic nuclear division"/>
    <property type="evidence" value="ECO:0007669"/>
    <property type="project" value="UniProtKB-ARBA"/>
</dbReference>
<keyword evidence="3" id="KW-0469">Meiosis</keyword>
<dbReference type="Pfam" id="PF00076">
    <property type="entry name" value="RRM_1"/>
    <property type="match status" value="2"/>
</dbReference>
<dbReference type="AlphaFoldDB" id="A0A1J7IUV7"/>
<dbReference type="InterPro" id="IPR007201">
    <property type="entry name" value="Mei2-like_Rrm_C"/>
</dbReference>
<dbReference type="InterPro" id="IPR034453">
    <property type="entry name" value="MEI2-like_RRM1"/>
</dbReference>
<evidence type="ECO:0000313" key="8">
    <source>
        <dbReference type="EMBL" id="OIW18267.1"/>
    </source>
</evidence>
<comment type="function">
    <text evidence="4">Probable RNA-binding protein that plays a role in meiosis and vegetative growth.</text>
</comment>
<name>A0A1J7IUV7_LUPAN</name>
<keyword evidence="1" id="KW-0677">Repeat</keyword>
<keyword evidence="2 5" id="KW-0694">RNA-binding</keyword>
<feature type="domain" description="RRM" evidence="7">
    <location>
        <begin position="204"/>
        <end position="277"/>
    </location>
</feature>
<evidence type="ECO:0000256" key="1">
    <source>
        <dbReference type="ARBA" id="ARBA00022737"/>
    </source>
</evidence>
<dbReference type="GO" id="GO:0003723">
    <property type="term" value="F:RNA binding"/>
    <property type="evidence" value="ECO:0007669"/>
    <property type="project" value="UniProtKB-UniRule"/>
</dbReference>
<sequence length="631" mass="69859">MFSQKLRLMGKDALSDQSISVGSLPQEEPYKSIEEEIIGNLLSDEDDLFSGVIDEYGYSTHARTNDDFEDFDLFSSGGGMELEGDAHLYSGKVTRRWGGDSGLYRGSKGKLPFGEQPCRTLFVRNFNSNVEDNELKALFEQYGDIRTMYTACKHRGFVMISYYDLRAAQNAMQALQNRPLRSRKLDIHYSIPKVNAPEKDIGHGTLMLSGLDSSALNDELRRIFGFYGEIKEIYEYPEMNHLKFIEFYDVRAAEAALHSLNRIGIAGKQIKLEPGHPRQIDITYSKSVFLAVGSGCLENGYNQGFQSAMRQPLNAFVDNAFFRANSSLHNTVGGASAAKVSGIRESSDFADGVKFASNPRFHPHSLPEYHGSLANGSPYSFSSTISNMASNTGIATTEASDRRHIQGMGSTRNVAEVNAGGNGIHAHNGLYHMWNNSSLHQQPSSDVVLWQKTPSLVNGACAPGLPQMPSFARTQPQMLRKPHMDHCWINNHKYTSKMLLVAIDEQCRGTYDFLYLPIDFRAFNGKKWEKFNSEKVASLAYARIQGKASLISHFQNSSLMSEDKRCRPILFHTDGPNAGDMKPFPVGANVRVRPGKSRTGSNEENSGQGSSSTVATGEESAKGKDSSFSSD</sequence>
<proteinExistence type="predicted"/>
<dbReference type="SUPFAM" id="SSF54928">
    <property type="entry name" value="RNA-binding domain, RBD"/>
    <property type="match status" value="1"/>
</dbReference>
<reference evidence="8 9" key="1">
    <citation type="journal article" date="2017" name="Plant Biotechnol. J.">
        <title>A comprehensive draft genome sequence for lupin (Lupinus angustifolius), an emerging health food: insights into plant-microbe interactions and legume evolution.</title>
        <authorList>
            <person name="Hane J.K."/>
            <person name="Ming Y."/>
            <person name="Kamphuis L.G."/>
            <person name="Nelson M.N."/>
            <person name="Garg G."/>
            <person name="Atkins C.A."/>
            <person name="Bayer P.E."/>
            <person name="Bravo A."/>
            <person name="Bringans S."/>
            <person name="Cannon S."/>
            <person name="Edwards D."/>
            <person name="Foley R."/>
            <person name="Gao L.L."/>
            <person name="Harrison M.J."/>
            <person name="Huang W."/>
            <person name="Hurgobin B."/>
            <person name="Li S."/>
            <person name="Liu C.W."/>
            <person name="McGrath A."/>
            <person name="Morahan G."/>
            <person name="Murray J."/>
            <person name="Weller J."/>
            <person name="Jian J."/>
            <person name="Singh K.B."/>
        </authorList>
    </citation>
    <scope>NUCLEOTIDE SEQUENCE [LARGE SCALE GENOMIC DNA]</scope>
    <source>
        <strain evidence="9">cv. Tanjil</strain>
        <tissue evidence="8">Whole plant</tissue>
    </source>
</reference>
<gene>
    <name evidence="8" type="ORF">TanjilG_20322</name>
</gene>
<dbReference type="GO" id="GO:0051321">
    <property type="term" value="P:meiotic cell cycle"/>
    <property type="evidence" value="ECO:0007669"/>
    <property type="project" value="UniProtKB-KW"/>
</dbReference>
<dbReference type="InterPro" id="IPR012677">
    <property type="entry name" value="Nucleotide-bd_a/b_plait_sf"/>
</dbReference>
<dbReference type="FunFam" id="3.30.70.330:FF:000101">
    <property type="entry name" value="Protein MEI2-like 1"/>
    <property type="match status" value="1"/>
</dbReference>
<accession>A0A1J7IUV7</accession>
<dbReference type="GO" id="GO:0045927">
    <property type="term" value="P:positive regulation of growth"/>
    <property type="evidence" value="ECO:0007669"/>
    <property type="project" value="UniProtKB-ARBA"/>
</dbReference>
<evidence type="ECO:0000256" key="6">
    <source>
        <dbReference type="SAM" id="MobiDB-lite"/>
    </source>
</evidence>
<dbReference type="PROSITE" id="PS50102">
    <property type="entry name" value="RRM"/>
    <property type="match status" value="2"/>
</dbReference>
<dbReference type="FunFam" id="3.30.70.330:FF:000063">
    <property type="entry name" value="MEI2-like protein 5 isoform 2"/>
    <property type="match status" value="1"/>
</dbReference>